<dbReference type="PANTHER" id="PTHR15492:SF1">
    <property type="entry name" value="CYCLIN-D1-BINDING PROTEIN 1"/>
    <property type="match status" value="1"/>
</dbReference>
<protein>
    <recommendedName>
        <fullName evidence="2">Cyclin-D1-binding protein 1-like N-terminal domain-containing protein</fullName>
    </recommendedName>
</protein>
<evidence type="ECO:0000259" key="2">
    <source>
        <dbReference type="Pfam" id="PF13324"/>
    </source>
</evidence>
<feature type="compositionally biased region" description="Acidic residues" evidence="1">
    <location>
        <begin position="251"/>
        <end position="265"/>
    </location>
</feature>
<dbReference type="Proteomes" id="UP001530293">
    <property type="component" value="Unassembled WGS sequence"/>
</dbReference>
<dbReference type="InterPro" id="IPR026907">
    <property type="entry name" value="GCIP-like"/>
</dbReference>
<dbReference type="PANTHER" id="PTHR15492">
    <property type="entry name" value="CYCLIN D1-BINDING PROTEIN 1"/>
    <property type="match status" value="1"/>
</dbReference>
<evidence type="ECO:0000256" key="1">
    <source>
        <dbReference type="SAM" id="MobiDB-lite"/>
    </source>
</evidence>
<dbReference type="Pfam" id="PF13324">
    <property type="entry name" value="GCIP_N"/>
    <property type="match status" value="1"/>
</dbReference>
<organism evidence="3 4">
    <name type="scientific">Discostella pseudostelligera</name>
    <dbReference type="NCBI Taxonomy" id="259834"/>
    <lineage>
        <taxon>Eukaryota</taxon>
        <taxon>Sar</taxon>
        <taxon>Stramenopiles</taxon>
        <taxon>Ochrophyta</taxon>
        <taxon>Bacillariophyta</taxon>
        <taxon>Coscinodiscophyceae</taxon>
        <taxon>Thalassiosirophycidae</taxon>
        <taxon>Stephanodiscales</taxon>
        <taxon>Stephanodiscaceae</taxon>
        <taxon>Discostella</taxon>
    </lineage>
</organism>
<dbReference type="InterPro" id="IPR049317">
    <property type="entry name" value="GCIP-like_N"/>
</dbReference>
<evidence type="ECO:0000313" key="3">
    <source>
        <dbReference type="EMBL" id="KAL3757835.1"/>
    </source>
</evidence>
<dbReference type="AlphaFoldDB" id="A0ABD3M1B0"/>
<name>A0ABD3M1B0_9STRA</name>
<gene>
    <name evidence="3" type="ORF">ACHAWU_006143</name>
</gene>
<dbReference type="EMBL" id="JALLBG020000250">
    <property type="protein sequence ID" value="KAL3757835.1"/>
    <property type="molecule type" value="Genomic_DNA"/>
</dbReference>
<evidence type="ECO:0000313" key="4">
    <source>
        <dbReference type="Proteomes" id="UP001530293"/>
    </source>
</evidence>
<keyword evidence="4" id="KW-1185">Reference proteome</keyword>
<accession>A0ABD3M1B0</accession>
<feature type="region of interest" description="Disordered" evidence="1">
    <location>
        <begin position="244"/>
        <end position="265"/>
    </location>
</feature>
<sequence length="452" mass="49579">MSRDPNLNAQVLASLNRLADKLAILDETKTNSASCAIDGDDDELLNRTAAVNIADNDAGEKDDFFAQLKSVQPFLSTNLPSTPISHWRTLPPEVQSAYQLLNDGASYIHATSTKYTLISNTGHTPESGNLAVELRKGAELLGTGALLLFSESCGSSRSVKHYVKLHVRAVVASVVSLLQYFEDNSGNDTNNNNNIGAQKTGAIWSACDKLNTALPRGNRAAMRRELMVWMRDCNESIAEFEELLSLGPNSEEQEDGGDDNEDDEERYTQKEMKLAKASVNLMKCSKNVLNLVMSACECVGDHLEKESDDMKRNEMLRYIAKLHDKARSIGVGVTNFGVLLYPPLDMETDMEAVSSWLVKKTILEVTTSSSMNSIPNLGTSTLGLKLECQLHELLDCVESVHFAGMKEGYNCIGECMSKDVIEASERLLNAVPVRCKEAEEAFGEATCEDETT</sequence>
<comment type="caution">
    <text evidence="3">The sequence shown here is derived from an EMBL/GenBank/DDBJ whole genome shotgun (WGS) entry which is preliminary data.</text>
</comment>
<reference evidence="3 4" key="1">
    <citation type="submission" date="2024-10" db="EMBL/GenBank/DDBJ databases">
        <title>Updated reference genomes for cyclostephanoid diatoms.</title>
        <authorList>
            <person name="Roberts W.R."/>
            <person name="Alverson A.J."/>
        </authorList>
    </citation>
    <scope>NUCLEOTIDE SEQUENCE [LARGE SCALE GENOMIC DNA]</scope>
    <source>
        <strain evidence="3 4">AJA232-27</strain>
    </source>
</reference>
<dbReference type="Gene3D" id="1.20.1410.10">
    <property type="entry name" value="I/LWEQ domain"/>
    <property type="match status" value="1"/>
</dbReference>
<proteinExistence type="predicted"/>
<feature type="domain" description="Cyclin-D1-binding protein 1-like N-terminal" evidence="2">
    <location>
        <begin position="101"/>
        <end position="244"/>
    </location>
</feature>